<feature type="transmembrane region" description="Helical" evidence="1">
    <location>
        <begin position="12"/>
        <end position="32"/>
    </location>
</feature>
<reference evidence="2" key="1">
    <citation type="submission" date="2014-11" db="EMBL/GenBank/DDBJ databases">
        <authorList>
            <person name="Amaro Gonzalez C."/>
        </authorList>
    </citation>
    <scope>NUCLEOTIDE SEQUENCE</scope>
</reference>
<dbReference type="AlphaFoldDB" id="A0A0E9Q843"/>
<organism evidence="2">
    <name type="scientific">Anguilla anguilla</name>
    <name type="common">European freshwater eel</name>
    <name type="synonym">Muraena anguilla</name>
    <dbReference type="NCBI Taxonomy" id="7936"/>
    <lineage>
        <taxon>Eukaryota</taxon>
        <taxon>Metazoa</taxon>
        <taxon>Chordata</taxon>
        <taxon>Craniata</taxon>
        <taxon>Vertebrata</taxon>
        <taxon>Euteleostomi</taxon>
        <taxon>Actinopterygii</taxon>
        <taxon>Neopterygii</taxon>
        <taxon>Teleostei</taxon>
        <taxon>Anguilliformes</taxon>
        <taxon>Anguillidae</taxon>
        <taxon>Anguilla</taxon>
    </lineage>
</organism>
<name>A0A0E9Q843_ANGAN</name>
<protein>
    <submittedName>
        <fullName evidence="2">Uncharacterized protein</fullName>
    </submittedName>
</protein>
<accession>A0A0E9Q843</accession>
<proteinExistence type="predicted"/>
<reference evidence="2" key="2">
    <citation type="journal article" date="2015" name="Fish Shellfish Immunol.">
        <title>Early steps in the European eel (Anguilla anguilla)-Vibrio vulnificus interaction in the gills: Role of the RtxA13 toxin.</title>
        <authorList>
            <person name="Callol A."/>
            <person name="Pajuelo D."/>
            <person name="Ebbesson L."/>
            <person name="Teles M."/>
            <person name="MacKenzie S."/>
            <person name="Amaro C."/>
        </authorList>
    </citation>
    <scope>NUCLEOTIDE SEQUENCE</scope>
</reference>
<evidence type="ECO:0000313" key="2">
    <source>
        <dbReference type="EMBL" id="JAH12909.1"/>
    </source>
</evidence>
<keyword evidence="1" id="KW-0812">Transmembrane</keyword>
<dbReference type="EMBL" id="GBXM01095668">
    <property type="protein sequence ID" value="JAH12909.1"/>
    <property type="molecule type" value="Transcribed_RNA"/>
</dbReference>
<evidence type="ECO:0000256" key="1">
    <source>
        <dbReference type="SAM" id="Phobius"/>
    </source>
</evidence>
<sequence>MEDKVIFLHRSWWLANTGYFRCITVMTVFSIARNSRAALKFKQVEMKSELTSLLS</sequence>
<keyword evidence="1" id="KW-0472">Membrane</keyword>
<keyword evidence="1" id="KW-1133">Transmembrane helix</keyword>